<evidence type="ECO:0000256" key="7">
    <source>
        <dbReference type="PROSITE-ProRule" id="PRU00282"/>
    </source>
</evidence>
<keyword evidence="9" id="KW-1133">Transmembrane helix</keyword>
<dbReference type="PANTHER" id="PTHR24089">
    <property type="entry name" value="SOLUTE CARRIER FAMILY 25"/>
    <property type="match status" value="1"/>
</dbReference>
<protein>
    <recommendedName>
        <fullName evidence="13">Solute carrier family 25 member 42</fullName>
    </recommendedName>
</protein>
<dbReference type="AlphaFoldDB" id="A0A8C5C410"/>
<comment type="subcellular location">
    <subcellularLocation>
        <location evidence="1">Membrane</location>
        <topology evidence="1">Multi-pass membrane protein</topology>
    </subcellularLocation>
</comment>
<dbReference type="InterPro" id="IPR023395">
    <property type="entry name" value="MCP_dom_sf"/>
</dbReference>
<feature type="signal peptide" evidence="10">
    <location>
        <begin position="1"/>
        <end position="15"/>
    </location>
</feature>
<evidence type="ECO:0000256" key="9">
    <source>
        <dbReference type="SAM" id="Phobius"/>
    </source>
</evidence>
<sequence>MPVSVIMLLVSCVFAVWCCVFENGSLQRWTVLDSLVCGAVAGAVAKTAIAPLDRTKIIFQGKKKKTLKYDQKYIILLYLWRGNSATMVRVVPYAAIQFCSHDQYKSILGAHYGFQGKALPPLPRFLAGSLAGTTATMLTYPLDMVRARMAVTAREMYSNILHVFVRISQEEGLRTLYRGFIPTILGVIPYAGITFFTYESLKKLHTEKTRRAQPYPHERLAFGACAGMIGQSASYPLDVVRRRMQTAGVTGGACYGTVLGTLRHIVTTEGVVRGLYKGLSMNWVKGPIAVGVSFSTFDLAHDMLSRFRRAGHFPH</sequence>
<dbReference type="Ensembl" id="ENSGMOT00000032620.1">
    <property type="protein sequence ID" value="ENSGMOP00000056191.1"/>
    <property type="gene ID" value="ENSGMOG00000034212.1"/>
</dbReference>
<organism evidence="11 12">
    <name type="scientific">Gadus morhua</name>
    <name type="common">Atlantic cod</name>
    <dbReference type="NCBI Taxonomy" id="8049"/>
    <lineage>
        <taxon>Eukaryota</taxon>
        <taxon>Metazoa</taxon>
        <taxon>Chordata</taxon>
        <taxon>Craniata</taxon>
        <taxon>Vertebrata</taxon>
        <taxon>Euteleostomi</taxon>
        <taxon>Actinopterygii</taxon>
        <taxon>Neopterygii</taxon>
        <taxon>Teleostei</taxon>
        <taxon>Neoteleostei</taxon>
        <taxon>Acanthomorphata</taxon>
        <taxon>Zeiogadaria</taxon>
        <taxon>Gadariae</taxon>
        <taxon>Gadiformes</taxon>
        <taxon>Gadoidei</taxon>
        <taxon>Gadidae</taxon>
        <taxon>Gadus</taxon>
    </lineage>
</organism>
<keyword evidence="12" id="KW-1185">Reference proteome</keyword>
<feature type="repeat" description="Solcar" evidence="7">
    <location>
        <begin position="214"/>
        <end position="303"/>
    </location>
</feature>
<evidence type="ECO:0000256" key="6">
    <source>
        <dbReference type="ARBA" id="ARBA00023136"/>
    </source>
</evidence>
<dbReference type="GO" id="GO:0055085">
    <property type="term" value="P:transmembrane transport"/>
    <property type="evidence" value="ECO:0007669"/>
    <property type="project" value="InterPro"/>
</dbReference>
<dbReference type="GeneTree" id="ENSGT00940000158163"/>
<evidence type="ECO:0000256" key="1">
    <source>
        <dbReference type="ARBA" id="ARBA00004141"/>
    </source>
</evidence>
<reference evidence="11" key="1">
    <citation type="submission" date="2025-08" db="UniProtKB">
        <authorList>
            <consortium name="Ensembl"/>
        </authorList>
    </citation>
    <scope>IDENTIFICATION</scope>
</reference>
<dbReference type="GO" id="GO:0016020">
    <property type="term" value="C:membrane"/>
    <property type="evidence" value="ECO:0007669"/>
    <property type="project" value="UniProtKB-SubCell"/>
</dbReference>
<dbReference type="Proteomes" id="UP000694546">
    <property type="component" value="Chromosome 12"/>
</dbReference>
<dbReference type="Gene3D" id="1.50.40.10">
    <property type="entry name" value="Mitochondrial carrier domain"/>
    <property type="match status" value="1"/>
</dbReference>
<name>A0A8C5C410_GADMO</name>
<evidence type="ECO:0008006" key="13">
    <source>
        <dbReference type="Google" id="ProtNLM"/>
    </source>
</evidence>
<proteinExistence type="inferred from homology"/>
<feature type="repeat" description="Solcar" evidence="7">
    <location>
        <begin position="119"/>
        <end position="204"/>
    </location>
</feature>
<dbReference type="PRINTS" id="PR00926">
    <property type="entry name" value="MITOCARRIER"/>
</dbReference>
<evidence type="ECO:0000313" key="11">
    <source>
        <dbReference type="Ensembl" id="ENSGMOP00000056191.1"/>
    </source>
</evidence>
<comment type="similarity">
    <text evidence="2 8">Belongs to the mitochondrial carrier (TC 2.A.29) family.</text>
</comment>
<keyword evidence="10" id="KW-0732">Signal</keyword>
<feature type="repeat" description="Solcar" evidence="7">
    <location>
        <begin position="29"/>
        <end position="107"/>
    </location>
</feature>
<keyword evidence="6 7" id="KW-0472">Membrane</keyword>
<dbReference type="PROSITE" id="PS50920">
    <property type="entry name" value="SOLCAR"/>
    <property type="match status" value="3"/>
</dbReference>
<reference evidence="11" key="2">
    <citation type="submission" date="2025-09" db="UniProtKB">
        <authorList>
            <consortium name="Ensembl"/>
        </authorList>
    </citation>
    <scope>IDENTIFICATION</scope>
</reference>
<evidence type="ECO:0000256" key="10">
    <source>
        <dbReference type="SAM" id="SignalP"/>
    </source>
</evidence>
<evidence type="ECO:0000256" key="4">
    <source>
        <dbReference type="ARBA" id="ARBA00022692"/>
    </source>
</evidence>
<keyword evidence="4 7" id="KW-0812">Transmembrane</keyword>
<keyword evidence="5" id="KW-0677">Repeat</keyword>
<evidence type="ECO:0000313" key="12">
    <source>
        <dbReference type="Proteomes" id="UP000694546"/>
    </source>
</evidence>
<accession>A0A8C5C410</accession>
<feature type="chain" id="PRO_5034388867" description="Solute carrier family 25 member 42" evidence="10">
    <location>
        <begin position="16"/>
        <end position="315"/>
    </location>
</feature>
<dbReference type="SUPFAM" id="SSF103506">
    <property type="entry name" value="Mitochondrial carrier"/>
    <property type="match status" value="1"/>
</dbReference>
<feature type="transmembrane region" description="Helical" evidence="9">
    <location>
        <begin position="180"/>
        <end position="201"/>
    </location>
</feature>
<evidence type="ECO:0000256" key="8">
    <source>
        <dbReference type="RuleBase" id="RU000488"/>
    </source>
</evidence>
<dbReference type="Pfam" id="PF00153">
    <property type="entry name" value="Mito_carr"/>
    <property type="match status" value="3"/>
</dbReference>
<evidence type="ECO:0000256" key="3">
    <source>
        <dbReference type="ARBA" id="ARBA00022448"/>
    </source>
</evidence>
<evidence type="ECO:0000256" key="2">
    <source>
        <dbReference type="ARBA" id="ARBA00006375"/>
    </source>
</evidence>
<evidence type="ECO:0000256" key="5">
    <source>
        <dbReference type="ARBA" id="ARBA00022737"/>
    </source>
</evidence>
<dbReference type="InterPro" id="IPR018108">
    <property type="entry name" value="MCP_transmembrane"/>
</dbReference>
<dbReference type="InterPro" id="IPR002067">
    <property type="entry name" value="MCP"/>
</dbReference>
<keyword evidence="3 8" id="KW-0813">Transport</keyword>